<feature type="domain" description="DALR anticodon binding" evidence="12">
    <location>
        <begin position="954"/>
        <end position="1035"/>
    </location>
</feature>
<dbReference type="NCBIfam" id="TIGR00211">
    <property type="entry name" value="glyS"/>
    <property type="match status" value="1"/>
</dbReference>
<dbReference type="InterPro" id="IPR015944">
    <property type="entry name" value="Gly-tRNA-synth_bsu"/>
</dbReference>
<organism evidence="13 14">
    <name type="scientific">Spirobacillus cienkowskii</name>
    <dbReference type="NCBI Taxonomy" id="495820"/>
    <lineage>
        <taxon>Bacteria</taxon>
        <taxon>Pseudomonadati</taxon>
        <taxon>Bdellovibrionota</taxon>
        <taxon>Oligoflexia</taxon>
        <taxon>Silvanigrellales</taxon>
        <taxon>Spirobacillus</taxon>
    </lineage>
</organism>
<dbReference type="PROSITE" id="PS50861">
    <property type="entry name" value="AA_TRNA_LIGASE_II_GLYAB"/>
    <property type="match status" value="2"/>
</dbReference>
<dbReference type="InterPro" id="IPR002310">
    <property type="entry name" value="Gly-tRNA_ligase_asu"/>
</dbReference>
<dbReference type="NCBIfam" id="TIGR00388">
    <property type="entry name" value="glyQ"/>
    <property type="match status" value="1"/>
</dbReference>
<evidence type="ECO:0000256" key="9">
    <source>
        <dbReference type="ARBA" id="ARBA00047937"/>
    </source>
</evidence>
<keyword evidence="5 11" id="KW-0547">Nucleotide-binding</keyword>
<dbReference type="GO" id="GO:0006426">
    <property type="term" value="P:glycyl-tRNA aminoacylation"/>
    <property type="evidence" value="ECO:0007669"/>
    <property type="project" value="UniProtKB-UniRule"/>
</dbReference>
<comment type="similarity">
    <text evidence="2 11">Belongs to the class-II aminoacyl-tRNA synthetase family.</text>
</comment>
<protein>
    <recommendedName>
        <fullName evidence="10 11">Multifunctional fusion protein</fullName>
    </recommendedName>
    <domain>
        <recommendedName>
            <fullName evidence="11">Glycine--tRNA ligase beta subunit</fullName>
            <ecNumber evidence="11">6.1.1.14</ecNumber>
        </recommendedName>
        <alternativeName>
            <fullName evidence="11">Glycyl-tRNA synthetase beta subunit</fullName>
            <shortName evidence="11">GlyRS</shortName>
        </alternativeName>
    </domain>
    <domain>
        <recommendedName>
            <fullName evidence="10">Glycine--tRNA ligase alpha subunit</fullName>
        </recommendedName>
        <alternativeName>
            <fullName evidence="10">Glycyl-tRNA synthetase alpha subunit</fullName>
        </alternativeName>
    </domain>
</protein>
<dbReference type="HAMAP" id="MF_00254">
    <property type="entry name" value="Gly_tRNA_synth_alpha"/>
    <property type="match status" value="1"/>
</dbReference>
<dbReference type="SUPFAM" id="SSF55681">
    <property type="entry name" value="Class II aaRS and biotin synthetases"/>
    <property type="match status" value="1"/>
</dbReference>
<sequence>MIIVEIKNFQEFIIALCNYWVDYGCIWSQPYDANMGAGTFHPHTFLKGVGPEPWRSVYVQPCRRPVDGRYGKSPYRFQHYYQLQVLLKPSPSNIVDIFLKSLEHVGINLKENDIGLLEDDWKGPTLGAWGLGWEIRANGQEVTQFTYFQQLGGQDIDVVCGEITYGLERLFMYSKGYNNALDMPFNDQFTYGDIFFQNEFEFSSFNFIEADTQQLFKYFEVCEEKVMALCEKNLVLPAYDYVLQASHCFNLLDARGAISVSERQRYIGRVRDCARKCALKYRASREKLGFPLLNRLDNDARKPLFSNKLNNPKKLEFNETQLYNNINQFSSSQSLNILFELGVEEMPPAFQVSAKAQLESKVAEFVAKENLNWALFHDTLAKEHASYSIEISSRRLSILFKNIPKTENSKTLEIWGPAERIAKASDGSLSQAGLGFCKKNNIDPLRVQFKSKNEGVFMYSEKFLEGRDFPTILAEKFKEWCYAFSAPLMMKWLPQDISPTFIRPVRWIVALVEDKVIPLNMFGLTASRLTCGQRILHPESLPIEHVNDYFKVLNNIFVKPFIKERNSIILNNAKKLAAEKNGKVQIDNSLLDKCVGLYENPYVFIAEFEEKYLRLPKPLISSVLKEHMNYFSVASLNNEKLLPYYIGVANYKCNNLQEMIEGTKTVVVGRLEDGAFYYDTDLKTPLAELRDKLQHQLFQAGMGSLFDKTERIKKLVSHLCILLQLTKQKEILETAAAFCKADLKTGCVQEFPDEMQGIMGGILLKEQNVFNDTYKSEIAAKAVEEHYLPLGAQSPLPTTIEGVVLALADKLDSLCLMFSHGAEMKAGKDPLGMRRLALGVVRLLGIRNENNSIALPLKDVLNLTFQVIEEEKQVKVTIESRHKTNLFIIDRIKAALEDEFDIRLIEALSRQLLEEPFSKVRLFAVEMTNALKKTGEGSLQNALLPYKRAKNLTYNWNDTAINTKLFKASAEFLLYETLQNIENIIKTQLQNSQYQEVFNTLASLAEPLSEFFETVMVNDPDEALKRNRLNLLTKICSLYENVANFSCIQVQ</sequence>
<keyword evidence="4 11" id="KW-0436">Ligase</keyword>
<evidence type="ECO:0000256" key="4">
    <source>
        <dbReference type="ARBA" id="ARBA00022598"/>
    </source>
</evidence>
<evidence type="ECO:0000256" key="8">
    <source>
        <dbReference type="ARBA" id="ARBA00023146"/>
    </source>
</evidence>
<accession>A0A369L042</accession>
<evidence type="ECO:0000256" key="5">
    <source>
        <dbReference type="ARBA" id="ARBA00022741"/>
    </source>
</evidence>
<evidence type="ECO:0000256" key="3">
    <source>
        <dbReference type="ARBA" id="ARBA00022490"/>
    </source>
</evidence>
<keyword evidence="14" id="KW-1185">Reference proteome</keyword>
<dbReference type="InterPro" id="IPR008909">
    <property type="entry name" value="DALR_anticod-bd"/>
</dbReference>
<dbReference type="HAMAP" id="MF_00255">
    <property type="entry name" value="Gly_tRNA_synth_beta"/>
    <property type="match status" value="1"/>
</dbReference>
<evidence type="ECO:0000256" key="1">
    <source>
        <dbReference type="ARBA" id="ARBA00004496"/>
    </source>
</evidence>
<dbReference type="Proteomes" id="UP000253934">
    <property type="component" value="Unassembled WGS sequence"/>
</dbReference>
<dbReference type="SUPFAM" id="SSF109604">
    <property type="entry name" value="HD-domain/PDEase-like"/>
    <property type="match status" value="1"/>
</dbReference>
<evidence type="ECO:0000256" key="7">
    <source>
        <dbReference type="ARBA" id="ARBA00022917"/>
    </source>
</evidence>
<dbReference type="Gene3D" id="1.20.58.180">
    <property type="entry name" value="Class II aaRS and biotin synthetases, domain 2"/>
    <property type="match status" value="1"/>
</dbReference>
<comment type="subunit">
    <text evidence="11">Tetramer of two alpha and two beta subunits.</text>
</comment>
<evidence type="ECO:0000259" key="12">
    <source>
        <dbReference type="Pfam" id="PF05746"/>
    </source>
</evidence>
<dbReference type="AlphaFoldDB" id="A0A369L042"/>
<reference evidence="13" key="1">
    <citation type="submission" date="2018-04" db="EMBL/GenBank/DDBJ databases">
        <title>Draft genome sequence of the Candidatus Spirobacillus cienkowskii, a pathogen of freshwater Daphnia species, reconstructed from hemolymph metagenomic reads.</title>
        <authorList>
            <person name="Bresciani L."/>
            <person name="Lemos L.N."/>
            <person name="Wale N."/>
            <person name="Lin J.Y."/>
            <person name="Fernandes G.R."/>
            <person name="Duffy M.A."/>
            <person name="Rodrigues J.M."/>
        </authorList>
    </citation>
    <scope>NUCLEOTIDE SEQUENCE [LARGE SCALE GENOMIC DNA]</scope>
    <source>
        <strain evidence="13">Binning01</strain>
    </source>
</reference>
<evidence type="ECO:0000256" key="6">
    <source>
        <dbReference type="ARBA" id="ARBA00022840"/>
    </source>
</evidence>
<dbReference type="GO" id="GO:0006420">
    <property type="term" value="P:arginyl-tRNA aminoacylation"/>
    <property type="evidence" value="ECO:0007669"/>
    <property type="project" value="InterPro"/>
</dbReference>
<comment type="caution">
    <text evidence="13">The sequence shown here is derived from an EMBL/GenBank/DDBJ whole genome shotgun (WGS) entry which is preliminary data.</text>
</comment>
<dbReference type="PANTHER" id="PTHR30075">
    <property type="entry name" value="GLYCYL-TRNA SYNTHETASE"/>
    <property type="match status" value="1"/>
</dbReference>
<dbReference type="InterPro" id="IPR045864">
    <property type="entry name" value="aa-tRNA-synth_II/BPL/LPL"/>
</dbReference>
<dbReference type="NCBIfam" id="NF006827">
    <property type="entry name" value="PRK09348.1"/>
    <property type="match status" value="1"/>
</dbReference>
<dbReference type="PRINTS" id="PR01044">
    <property type="entry name" value="TRNASYNTHGA"/>
</dbReference>
<keyword evidence="3 11" id="KW-0963">Cytoplasm</keyword>
<dbReference type="EMBL" id="QOVW01000024">
    <property type="protein sequence ID" value="RDB36816.1"/>
    <property type="molecule type" value="Genomic_DNA"/>
</dbReference>
<keyword evidence="8 11" id="KW-0030">Aminoacyl-tRNA synthetase</keyword>
<dbReference type="Pfam" id="PF02091">
    <property type="entry name" value="tRNA-synt_2e"/>
    <property type="match status" value="1"/>
</dbReference>
<evidence type="ECO:0000313" key="13">
    <source>
        <dbReference type="EMBL" id="RDB36816.1"/>
    </source>
</evidence>
<dbReference type="GO" id="GO:0004820">
    <property type="term" value="F:glycine-tRNA ligase activity"/>
    <property type="evidence" value="ECO:0007669"/>
    <property type="project" value="UniProtKB-UniRule"/>
</dbReference>
<dbReference type="Pfam" id="PF02092">
    <property type="entry name" value="tRNA_synt_2f"/>
    <property type="match status" value="1"/>
</dbReference>
<gene>
    <name evidence="11 13" type="primary">glyS</name>
    <name evidence="10" type="synonym">glyQ</name>
    <name evidence="13" type="ORF">DCC88_03190</name>
</gene>
<dbReference type="InterPro" id="IPR006194">
    <property type="entry name" value="Gly-tRNA-synth_heterodimer"/>
</dbReference>
<name>A0A369L042_9BACT</name>
<comment type="catalytic activity">
    <reaction evidence="9 11">
        <text>tRNA(Gly) + glycine + ATP = glycyl-tRNA(Gly) + AMP + diphosphate</text>
        <dbReference type="Rhea" id="RHEA:16013"/>
        <dbReference type="Rhea" id="RHEA-COMP:9664"/>
        <dbReference type="Rhea" id="RHEA-COMP:9683"/>
        <dbReference type="ChEBI" id="CHEBI:30616"/>
        <dbReference type="ChEBI" id="CHEBI:33019"/>
        <dbReference type="ChEBI" id="CHEBI:57305"/>
        <dbReference type="ChEBI" id="CHEBI:78442"/>
        <dbReference type="ChEBI" id="CHEBI:78522"/>
        <dbReference type="ChEBI" id="CHEBI:456215"/>
        <dbReference type="EC" id="6.1.1.14"/>
    </reaction>
</comment>
<dbReference type="GO" id="GO:0004814">
    <property type="term" value="F:arginine-tRNA ligase activity"/>
    <property type="evidence" value="ECO:0007669"/>
    <property type="project" value="InterPro"/>
</dbReference>
<evidence type="ECO:0000256" key="10">
    <source>
        <dbReference type="HAMAP-Rule" id="MF_00254"/>
    </source>
</evidence>
<proteinExistence type="inferred from homology"/>
<dbReference type="Pfam" id="PF05746">
    <property type="entry name" value="DALR_1"/>
    <property type="match status" value="1"/>
</dbReference>
<dbReference type="GO" id="GO:0005829">
    <property type="term" value="C:cytosol"/>
    <property type="evidence" value="ECO:0007669"/>
    <property type="project" value="TreeGrafter"/>
</dbReference>
<comment type="subcellular location">
    <subcellularLocation>
        <location evidence="1 11">Cytoplasm</location>
    </subcellularLocation>
</comment>
<keyword evidence="6 11" id="KW-0067">ATP-binding</keyword>
<evidence type="ECO:0000313" key="14">
    <source>
        <dbReference type="Proteomes" id="UP000253934"/>
    </source>
</evidence>
<dbReference type="GO" id="GO:0005524">
    <property type="term" value="F:ATP binding"/>
    <property type="evidence" value="ECO:0007669"/>
    <property type="project" value="UniProtKB-UniRule"/>
</dbReference>
<evidence type="ECO:0000256" key="11">
    <source>
        <dbReference type="HAMAP-Rule" id="MF_00255"/>
    </source>
</evidence>
<evidence type="ECO:0000256" key="2">
    <source>
        <dbReference type="ARBA" id="ARBA00008226"/>
    </source>
</evidence>
<dbReference type="PANTHER" id="PTHR30075:SF2">
    <property type="entry name" value="GLYCINE--TRNA LIGASE, CHLOROPLASTIC_MITOCHONDRIAL 2"/>
    <property type="match status" value="1"/>
</dbReference>
<keyword evidence="7 11" id="KW-0648">Protein biosynthesis</keyword>
<dbReference type="EC" id="6.1.1.14" evidence="11"/>
<dbReference type="Gene3D" id="3.30.930.10">
    <property type="entry name" value="Bira Bifunctional Protein, Domain 2"/>
    <property type="match status" value="1"/>
</dbReference>